<dbReference type="Proteomes" id="UP000005239">
    <property type="component" value="Unassembled WGS sequence"/>
</dbReference>
<dbReference type="EnsemblMetazoa" id="PPA37684.1">
    <property type="protein sequence ID" value="PPA37684.1"/>
    <property type="gene ID" value="WBGene00276053"/>
</dbReference>
<gene>
    <name evidence="1" type="primary">WBGene00276053</name>
</gene>
<reference evidence="2" key="1">
    <citation type="journal article" date="2008" name="Nat. Genet.">
        <title>The Pristionchus pacificus genome provides a unique perspective on nematode lifestyle and parasitism.</title>
        <authorList>
            <person name="Dieterich C."/>
            <person name="Clifton S.W."/>
            <person name="Schuster L.N."/>
            <person name="Chinwalla A."/>
            <person name="Delehaunty K."/>
            <person name="Dinkelacker I."/>
            <person name="Fulton L."/>
            <person name="Fulton R."/>
            <person name="Godfrey J."/>
            <person name="Minx P."/>
            <person name="Mitreva M."/>
            <person name="Roeseler W."/>
            <person name="Tian H."/>
            <person name="Witte H."/>
            <person name="Yang S.P."/>
            <person name="Wilson R.K."/>
            <person name="Sommer R.J."/>
        </authorList>
    </citation>
    <scope>NUCLEOTIDE SEQUENCE [LARGE SCALE GENOMIC DNA]</scope>
    <source>
        <strain evidence="2">PS312</strain>
    </source>
</reference>
<reference evidence="1" key="2">
    <citation type="submission" date="2022-06" db="UniProtKB">
        <authorList>
            <consortium name="EnsemblMetazoa"/>
        </authorList>
    </citation>
    <scope>IDENTIFICATION</scope>
    <source>
        <strain evidence="1">PS312</strain>
    </source>
</reference>
<evidence type="ECO:0000313" key="1">
    <source>
        <dbReference type="EnsemblMetazoa" id="PPA37684.1"/>
    </source>
</evidence>
<dbReference type="AlphaFoldDB" id="A0A2A6BAV2"/>
<organism evidence="1 2">
    <name type="scientific">Pristionchus pacificus</name>
    <name type="common">Parasitic nematode worm</name>
    <dbReference type="NCBI Taxonomy" id="54126"/>
    <lineage>
        <taxon>Eukaryota</taxon>
        <taxon>Metazoa</taxon>
        <taxon>Ecdysozoa</taxon>
        <taxon>Nematoda</taxon>
        <taxon>Chromadorea</taxon>
        <taxon>Rhabditida</taxon>
        <taxon>Rhabditina</taxon>
        <taxon>Diplogasteromorpha</taxon>
        <taxon>Diplogasteroidea</taxon>
        <taxon>Neodiplogasteridae</taxon>
        <taxon>Pristionchus</taxon>
    </lineage>
</organism>
<keyword evidence="2" id="KW-1185">Reference proteome</keyword>
<protein>
    <submittedName>
        <fullName evidence="1">Uncharacterized protein</fullName>
    </submittedName>
</protein>
<accession>A0A2A6BAV2</accession>
<proteinExistence type="predicted"/>
<evidence type="ECO:0000313" key="2">
    <source>
        <dbReference type="Proteomes" id="UP000005239"/>
    </source>
</evidence>
<name>A0A2A6BAV2_PRIPA</name>
<accession>A0A8R1UUX0</accession>
<sequence length="631" mass="72136">MYYRAITALTSCMCPVFRTKIPMVLDESDHDEINNEERTLIAIGAMPPSGLRSWIFEIIFGLTRVWTLPLPDDIMSISDLRPYFYTFIENLFVRGSDQFPRKKEDLISTELMILEHCAADFMSILCNSIENDEITSDDREVVDGMVHFRLEFLPLIMRVVSKEDQDAIHQSISKHIESEKIVFEKYRNSLDHGNISKSYEEMSNFRGYVRAYSYEFQNLATVKECDAIHKASQIGIDYSEMQDLLEGYNPAEVRSNIFKALTIGRVFTDGYSVSEVRSLLFYAIGVLVRQGLNHLPRKEEDFTAEELERFKLHAADTVTTLCSDHTNNEFSAAVGIVLDGIIHFRLELLSLIMRVVSEENQITFRQLMSKHIESEKIAFDKYLSKLDNSNNCESQRSLFFYSIGVLASHGSDNLPRSDHDFTLFELEGRIHTRPSLKLASKCRLLIIRPCNLVLGMMTLVRRPLGSGGPLAGIRKTAVGTAWTPSTSPLSFSALCEADQELFKLCAADFMITLSSDHTNGEVSEDFRIVLDGMSIIRDATSRLVVTEKIIQKCAAAFMNDICSDIENDFITSEDRLRSIYRIGEIAFEKYRNVLDRTKISESHEEMQQYLSYVRAYSCQFHSLMSEYRLDD</sequence>